<protein>
    <submittedName>
        <fullName evidence="1">Uncharacterized protein</fullName>
    </submittedName>
</protein>
<name>A0ACB9ZQR7_CATRO</name>
<keyword evidence="2" id="KW-1185">Reference proteome</keyword>
<organism evidence="1 2">
    <name type="scientific">Catharanthus roseus</name>
    <name type="common">Madagascar periwinkle</name>
    <name type="synonym">Vinca rosea</name>
    <dbReference type="NCBI Taxonomy" id="4058"/>
    <lineage>
        <taxon>Eukaryota</taxon>
        <taxon>Viridiplantae</taxon>
        <taxon>Streptophyta</taxon>
        <taxon>Embryophyta</taxon>
        <taxon>Tracheophyta</taxon>
        <taxon>Spermatophyta</taxon>
        <taxon>Magnoliopsida</taxon>
        <taxon>eudicotyledons</taxon>
        <taxon>Gunneridae</taxon>
        <taxon>Pentapetalae</taxon>
        <taxon>asterids</taxon>
        <taxon>lamiids</taxon>
        <taxon>Gentianales</taxon>
        <taxon>Apocynaceae</taxon>
        <taxon>Rauvolfioideae</taxon>
        <taxon>Vinceae</taxon>
        <taxon>Catharanthinae</taxon>
        <taxon>Catharanthus</taxon>
    </lineage>
</organism>
<comment type="caution">
    <text evidence="1">The sequence shown here is derived from an EMBL/GenBank/DDBJ whole genome shotgun (WGS) entry which is preliminary data.</text>
</comment>
<gene>
    <name evidence="1" type="ORF">M9H77_35444</name>
</gene>
<evidence type="ECO:0000313" key="1">
    <source>
        <dbReference type="EMBL" id="KAI5649439.1"/>
    </source>
</evidence>
<dbReference type="EMBL" id="CM044708">
    <property type="protein sequence ID" value="KAI5649439.1"/>
    <property type="molecule type" value="Genomic_DNA"/>
</dbReference>
<accession>A0ACB9ZQR7</accession>
<dbReference type="Proteomes" id="UP001060085">
    <property type="component" value="Linkage Group LG08"/>
</dbReference>
<sequence length="294" mass="32572">MGVAIRGWGVGNMFCETLTHFILWQVLFEWVWRQGKVGLGSILISLVKSPSSSNMSSGGGSTTNSSGFVEHCSSVDTVALVSIFNNECIVLFSGDYVLDGIMDWLCASWESKYKIYILLIDLYACPILEYQACVMYIEFLDKRLCPVLIHTLTVRRHSNMSVLFCISDADWKNQAPVELKPGPITRVWMKKFKASNGNEDNGMVAYMEEALKNKFEGKQLEGENWLNVGEQQPTADGGPAPTVVGRLLDQKGRKVHALPPTVGLSLPLLVGFSCDLAHAIYLRGFCYLACLLSL</sequence>
<proteinExistence type="predicted"/>
<reference evidence="2" key="1">
    <citation type="journal article" date="2023" name="Nat. Plants">
        <title>Single-cell RNA sequencing provides a high-resolution roadmap for understanding the multicellular compartmentation of specialized metabolism.</title>
        <authorList>
            <person name="Sun S."/>
            <person name="Shen X."/>
            <person name="Li Y."/>
            <person name="Li Y."/>
            <person name="Wang S."/>
            <person name="Li R."/>
            <person name="Zhang H."/>
            <person name="Shen G."/>
            <person name="Guo B."/>
            <person name="Wei J."/>
            <person name="Xu J."/>
            <person name="St-Pierre B."/>
            <person name="Chen S."/>
            <person name="Sun C."/>
        </authorList>
    </citation>
    <scope>NUCLEOTIDE SEQUENCE [LARGE SCALE GENOMIC DNA]</scope>
</reference>
<evidence type="ECO:0000313" key="2">
    <source>
        <dbReference type="Proteomes" id="UP001060085"/>
    </source>
</evidence>